<dbReference type="GO" id="GO:0004519">
    <property type="term" value="F:endonuclease activity"/>
    <property type="evidence" value="ECO:0007669"/>
    <property type="project" value="UniProtKB-KW"/>
</dbReference>
<evidence type="ECO:0000256" key="5">
    <source>
        <dbReference type="ARBA" id="ARBA00022695"/>
    </source>
</evidence>
<comment type="subcellular location">
    <subcellularLocation>
        <location evidence="2">Host nucleus</location>
    </subcellularLocation>
</comment>
<dbReference type="Pfam" id="PF02407">
    <property type="entry name" value="Viral_Rep"/>
    <property type="match status" value="1"/>
</dbReference>
<dbReference type="GO" id="GO:0042025">
    <property type="term" value="C:host cell nucleus"/>
    <property type="evidence" value="ECO:0007669"/>
    <property type="project" value="UniProtKB-SubCell"/>
</dbReference>
<dbReference type="EMBL" id="KT732818">
    <property type="protein sequence ID" value="AMH87737.1"/>
    <property type="molecule type" value="Genomic_DNA"/>
</dbReference>
<dbReference type="GO" id="GO:0016779">
    <property type="term" value="F:nucleotidyltransferase activity"/>
    <property type="evidence" value="ECO:0007669"/>
    <property type="project" value="UniProtKB-KW"/>
</dbReference>
<dbReference type="GO" id="GO:0003677">
    <property type="term" value="F:DNA binding"/>
    <property type="evidence" value="ECO:0007669"/>
    <property type="project" value="UniProtKB-KW"/>
</dbReference>
<feature type="domain" description="CRESS-DNA virus Rep endonuclease" evidence="16">
    <location>
        <begin position="7"/>
        <end position="106"/>
    </location>
</feature>
<evidence type="ECO:0000256" key="1">
    <source>
        <dbReference type="ARBA" id="ARBA00001946"/>
    </source>
</evidence>
<keyword evidence="9" id="KW-0547">Nucleotide-binding</keyword>
<evidence type="ECO:0000256" key="4">
    <source>
        <dbReference type="ARBA" id="ARBA00022679"/>
    </source>
</evidence>
<dbReference type="PROSITE" id="PS52020">
    <property type="entry name" value="CRESS_DNA_REP"/>
    <property type="match status" value="1"/>
</dbReference>
<dbReference type="GO" id="GO:0006260">
    <property type="term" value="P:DNA replication"/>
    <property type="evidence" value="ECO:0007669"/>
    <property type="project" value="UniProtKB-KW"/>
</dbReference>
<evidence type="ECO:0000256" key="8">
    <source>
        <dbReference type="ARBA" id="ARBA00022723"/>
    </source>
</evidence>
<sequence length="340" mass="38937">MPKRIRQPRRRRWVFTLNNFTEEELTTIKNILTDLAPTYAIIGKEVGECGTPHLQGFVSLKKQISFTAMKSLIGTRAHIEAANGTDVDNQLYCSKQDADAWQLGEPRQSVTGRGGNALDYRGVLEALQSGSTVTEIVKNPDLVVPLIIQHRNLRQVLLDLKKEKELEKLRTAYKNVTLRPFQEELVNILSSDPDSRAVYWYYDQYGNTGKTWFSKYLVARMDALRLENGKTADLKHAYEGQKIVIFDFSRSTMERINYECIEAIKNGLVFSGKYESTSKIFPVPHVVCFANCPPDTSKLSYDRWRIRCIDEINISVGGTYQMRWVRGGSRLRRSRPAFLI</sequence>
<evidence type="ECO:0000259" key="16">
    <source>
        <dbReference type="PROSITE" id="PS52020"/>
    </source>
</evidence>
<evidence type="ECO:0000256" key="10">
    <source>
        <dbReference type="ARBA" id="ARBA00022759"/>
    </source>
</evidence>
<dbReference type="GO" id="GO:0046872">
    <property type="term" value="F:metal ion binding"/>
    <property type="evidence" value="ECO:0007669"/>
    <property type="project" value="UniProtKB-KW"/>
</dbReference>
<protein>
    <submittedName>
        <fullName evidence="17">Replication-associated protein</fullName>
    </submittedName>
</protein>
<organism evidence="17 18">
    <name type="scientific">Pacific flying fox faeces associated circular DNA virus-3</name>
    <dbReference type="NCBI Taxonomy" id="1796012"/>
    <lineage>
        <taxon>Viruses</taxon>
        <taxon>Monodnaviria</taxon>
        <taxon>Shotokuvirae</taxon>
        <taxon>Cressdnaviricota</taxon>
        <taxon>Arfiviricetes</taxon>
        <taxon>Mulpavirales</taxon>
        <taxon>Anicreviridae</taxon>
        <taxon>Pekavirus</taxon>
        <taxon>Pekavirus fuais</taxon>
    </lineage>
</organism>
<keyword evidence="12" id="KW-0347">Helicase</keyword>
<keyword evidence="18" id="KW-1185">Reference proteome</keyword>
<dbReference type="Gene3D" id="3.40.1310.20">
    <property type="match status" value="1"/>
</dbReference>
<keyword evidence="5" id="KW-0548">Nucleotidyltransferase</keyword>
<evidence type="ECO:0000256" key="7">
    <source>
        <dbReference type="ARBA" id="ARBA00022722"/>
    </source>
</evidence>
<evidence type="ECO:0000256" key="14">
    <source>
        <dbReference type="ARBA" id="ARBA00023124"/>
    </source>
</evidence>
<keyword evidence="13" id="KW-0067">ATP-binding</keyword>
<evidence type="ECO:0000256" key="3">
    <source>
        <dbReference type="ARBA" id="ARBA00022562"/>
    </source>
</evidence>
<comment type="cofactor">
    <cofactor evidence="1">
        <name>Mg(2+)</name>
        <dbReference type="ChEBI" id="CHEBI:18420"/>
    </cofactor>
</comment>
<evidence type="ECO:0000256" key="2">
    <source>
        <dbReference type="ARBA" id="ARBA00004147"/>
    </source>
</evidence>
<evidence type="ECO:0000313" key="18">
    <source>
        <dbReference type="Proteomes" id="UP000274968"/>
    </source>
</evidence>
<keyword evidence="8" id="KW-0479">Metal-binding</keyword>
<evidence type="ECO:0000256" key="6">
    <source>
        <dbReference type="ARBA" id="ARBA00022705"/>
    </source>
</evidence>
<dbReference type="GO" id="GO:0016787">
    <property type="term" value="F:hydrolase activity"/>
    <property type="evidence" value="ECO:0007669"/>
    <property type="project" value="UniProtKB-KW"/>
</dbReference>
<dbReference type="InterPro" id="IPR049912">
    <property type="entry name" value="CRESS_DNA_REP"/>
</dbReference>
<keyword evidence="14" id="KW-0190">Covalent protein-DNA linkage</keyword>
<keyword evidence="11" id="KW-0378">Hydrolase</keyword>
<evidence type="ECO:0000313" key="17">
    <source>
        <dbReference type="EMBL" id="AMH87737.1"/>
    </source>
</evidence>
<keyword evidence="15" id="KW-0238">DNA-binding</keyword>
<dbReference type="GO" id="GO:0000166">
    <property type="term" value="F:nucleotide binding"/>
    <property type="evidence" value="ECO:0007669"/>
    <property type="project" value="UniProtKB-KW"/>
</dbReference>
<evidence type="ECO:0000256" key="9">
    <source>
        <dbReference type="ARBA" id="ARBA00022741"/>
    </source>
</evidence>
<evidence type="ECO:0000256" key="11">
    <source>
        <dbReference type="ARBA" id="ARBA00022801"/>
    </source>
</evidence>
<keyword evidence="7" id="KW-0540">Nuclease</keyword>
<keyword evidence="4" id="KW-0808">Transferase</keyword>
<keyword evidence="3" id="KW-1048">Host nucleus</keyword>
<dbReference type="Proteomes" id="UP000274968">
    <property type="component" value="Segment"/>
</dbReference>
<evidence type="ECO:0000256" key="15">
    <source>
        <dbReference type="ARBA" id="ARBA00023125"/>
    </source>
</evidence>
<evidence type="ECO:0000256" key="12">
    <source>
        <dbReference type="ARBA" id="ARBA00022806"/>
    </source>
</evidence>
<proteinExistence type="predicted"/>
<name>A0A140CTT0_9VIRU</name>
<keyword evidence="6" id="KW-0235">DNA replication</keyword>
<evidence type="ECO:0000256" key="13">
    <source>
        <dbReference type="ARBA" id="ARBA00022840"/>
    </source>
</evidence>
<reference evidence="18" key="1">
    <citation type="journal article" date="2016" name="Infect. Genet. Evol.">
        <title>Cycloviruses, gemycircularviruses and other novel replication-associated protein encoding circular viruses in Pacific flying fox (Pteropus tonganus) faeces.</title>
        <authorList>
            <person name="Male M.F."/>
            <person name="Kraberger S."/>
            <person name="Stainton D."/>
            <person name="Kami V."/>
            <person name="Varsani A."/>
        </authorList>
    </citation>
    <scope>NUCLEOTIDE SEQUENCE [LARGE SCALE GENOMIC DNA]</scope>
</reference>
<keyword evidence="10" id="KW-0255">Endonuclease</keyword>
<accession>A0A140CTT0</accession>